<accession>A0ABV0C0V2</accession>
<reference evidence="1 2" key="1">
    <citation type="submission" date="2024-04" db="EMBL/GenBank/DDBJ databases">
        <title>WGS of bacteria from Torrens River.</title>
        <authorList>
            <person name="Wyrsch E.R."/>
            <person name="Drigo B."/>
        </authorList>
    </citation>
    <scope>NUCLEOTIDE SEQUENCE [LARGE SCALE GENOMIC DNA]</scope>
    <source>
        <strain evidence="1 2">TWI391</strain>
    </source>
</reference>
<gene>
    <name evidence="1" type="ORF">ABE541_24165</name>
</gene>
<sequence>MKNIVEILKSHFNVLQIVIENFTILDSNLEILIKSKSSDFGEKTILFDKVSSININSGYYFCSAESSIITEDLAHA</sequence>
<evidence type="ECO:0000313" key="2">
    <source>
        <dbReference type="Proteomes" id="UP001409291"/>
    </source>
</evidence>
<comment type="caution">
    <text evidence="1">The sequence shown here is derived from an EMBL/GenBank/DDBJ whole genome shotgun (WGS) entry which is preliminary data.</text>
</comment>
<protein>
    <submittedName>
        <fullName evidence="1">Uncharacterized protein</fullName>
    </submittedName>
</protein>
<dbReference type="Proteomes" id="UP001409291">
    <property type="component" value="Unassembled WGS sequence"/>
</dbReference>
<keyword evidence="2" id="KW-1185">Reference proteome</keyword>
<dbReference type="RefSeq" id="WP_346583242.1">
    <property type="nucleotide sequence ID" value="NZ_JBDJLH010000015.1"/>
</dbReference>
<organism evidence="1 2">
    <name type="scientific">Sphingobacterium kitahiroshimense</name>
    <dbReference type="NCBI Taxonomy" id="470446"/>
    <lineage>
        <taxon>Bacteria</taxon>
        <taxon>Pseudomonadati</taxon>
        <taxon>Bacteroidota</taxon>
        <taxon>Sphingobacteriia</taxon>
        <taxon>Sphingobacteriales</taxon>
        <taxon>Sphingobacteriaceae</taxon>
        <taxon>Sphingobacterium</taxon>
    </lineage>
</organism>
<proteinExistence type="predicted"/>
<dbReference type="EMBL" id="JBDJNQ010000016">
    <property type="protein sequence ID" value="MEN5380382.1"/>
    <property type="molecule type" value="Genomic_DNA"/>
</dbReference>
<name>A0ABV0C0V2_9SPHI</name>
<evidence type="ECO:0000313" key="1">
    <source>
        <dbReference type="EMBL" id="MEN5380382.1"/>
    </source>
</evidence>